<evidence type="ECO:0000313" key="2">
    <source>
        <dbReference type="EMBL" id="KDR73626.1"/>
    </source>
</evidence>
<accession>A0A067SRW8</accession>
<dbReference type="Gene3D" id="3.80.10.10">
    <property type="entry name" value="Ribonuclease Inhibitor"/>
    <property type="match status" value="1"/>
</dbReference>
<protein>
    <recommendedName>
        <fullName evidence="1">F-box domain-containing protein</fullName>
    </recommendedName>
</protein>
<dbReference type="Pfam" id="PF12937">
    <property type="entry name" value="F-box-like"/>
    <property type="match status" value="1"/>
</dbReference>
<keyword evidence="3" id="KW-1185">Reference proteome</keyword>
<evidence type="ECO:0000313" key="3">
    <source>
        <dbReference type="Proteomes" id="UP000027222"/>
    </source>
</evidence>
<sequence length="575" mass="65513">MSASSFYMMQKKNTSNLEILFQERNLTLEKASELGRQYNALLPISTLPLELLLKIFHYDMVTHPGPGDPSAYLRSLSQVCHHWRNSALEAPFLWSQLVECHCLPPKWFRVVLRRARSSPLRVTVLPLHGTGGKRYFTDPNVHQALRELGNIGELDILWSDEELDEIVRPMIKHLQRPAPSLKRLTVRFADDDGDVTNIDILRLPANIFCGVTGPLQHLTLSCCMIDIKSPLYHCLTSLSMEYIPESVKPSISQFLDVLRITPNLTTLSLTWALKPSTSVGRIEGVRLSRLSSLKVAGMSAECSQFLSHLQYTALHRFELRLDQLDPEQINLSNLIKQPLSQIEPLRSCEVLMYERQIKFSSRRPGFEDEPGSALFYILLSWVPLAHIRTIFSSLITDISSWASHCEWLTLGLYPDALTVIWWDETFKCLARAFSSVKTLEIKTVEWIPVDDFLCSVSYTECEQPYSTISHDSTASKHIMLPNLRNLYMNTKKPSPYLIAFLQYRRRCGLAIETIQFPKGFDHPWFVRDVKSLCSSVTVLSSDAPVAPVQENSNTLFDNEAMEDADPELDYVAGKY</sequence>
<feature type="domain" description="F-box" evidence="1">
    <location>
        <begin position="44"/>
        <end position="98"/>
    </location>
</feature>
<dbReference type="AlphaFoldDB" id="A0A067SRW8"/>
<evidence type="ECO:0000259" key="1">
    <source>
        <dbReference type="Pfam" id="PF12937"/>
    </source>
</evidence>
<dbReference type="SUPFAM" id="SSF81383">
    <property type="entry name" value="F-box domain"/>
    <property type="match status" value="1"/>
</dbReference>
<gene>
    <name evidence="2" type="ORF">GALMADRAFT_212471</name>
</gene>
<dbReference type="InterPro" id="IPR001810">
    <property type="entry name" value="F-box_dom"/>
</dbReference>
<name>A0A067SRW8_GALM3</name>
<reference evidence="3" key="1">
    <citation type="journal article" date="2014" name="Proc. Natl. Acad. Sci. U.S.A.">
        <title>Extensive sampling of basidiomycete genomes demonstrates inadequacy of the white-rot/brown-rot paradigm for wood decay fungi.</title>
        <authorList>
            <person name="Riley R."/>
            <person name="Salamov A.A."/>
            <person name="Brown D.W."/>
            <person name="Nagy L.G."/>
            <person name="Floudas D."/>
            <person name="Held B.W."/>
            <person name="Levasseur A."/>
            <person name="Lombard V."/>
            <person name="Morin E."/>
            <person name="Otillar R."/>
            <person name="Lindquist E.A."/>
            <person name="Sun H."/>
            <person name="LaButti K.M."/>
            <person name="Schmutz J."/>
            <person name="Jabbour D."/>
            <person name="Luo H."/>
            <person name="Baker S.E."/>
            <person name="Pisabarro A.G."/>
            <person name="Walton J.D."/>
            <person name="Blanchette R.A."/>
            <person name="Henrissat B."/>
            <person name="Martin F."/>
            <person name="Cullen D."/>
            <person name="Hibbett D.S."/>
            <person name="Grigoriev I.V."/>
        </authorList>
    </citation>
    <scope>NUCLEOTIDE SEQUENCE [LARGE SCALE GENOMIC DNA]</scope>
    <source>
        <strain evidence="3">CBS 339.88</strain>
    </source>
</reference>
<dbReference type="InterPro" id="IPR032675">
    <property type="entry name" value="LRR_dom_sf"/>
</dbReference>
<dbReference type="STRING" id="685588.A0A067SRW8"/>
<proteinExistence type="predicted"/>
<dbReference type="InterPro" id="IPR036047">
    <property type="entry name" value="F-box-like_dom_sf"/>
</dbReference>
<organism evidence="2 3">
    <name type="scientific">Galerina marginata (strain CBS 339.88)</name>
    <dbReference type="NCBI Taxonomy" id="685588"/>
    <lineage>
        <taxon>Eukaryota</taxon>
        <taxon>Fungi</taxon>
        <taxon>Dikarya</taxon>
        <taxon>Basidiomycota</taxon>
        <taxon>Agaricomycotina</taxon>
        <taxon>Agaricomycetes</taxon>
        <taxon>Agaricomycetidae</taxon>
        <taxon>Agaricales</taxon>
        <taxon>Agaricineae</taxon>
        <taxon>Strophariaceae</taxon>
        <taxon>Galerina</taxon>
    </lineage>
</organism>
<dbReference type="Proteomes" id="UP000027222">
    <property type="component" value="Unassembled WGS sequence"/>
</dbReference>
<dbReference type="EMBL" id="KL142385">
    <property type="protein sequence ID" value="KDR73626.1"/>
    <property type="molecule type" value="Genomic_DNA"/>
</dbReference>
<dbReference type="HOGENOM" id="CLU_494356_0_0_1"/>
<dbReference type="OrthoDB" id="2962256at2759"/>